<evidence type="ECO:0000313" key="2">
    <source>
        <dbReference type="Proteomes" id="UP001432027"/>
    </source>
</evidence>
<organism evidence="1 2">
    <name type="scientific">Pristionchus entomophagus</name>
    <dbReference type="NCBI Taxonomy" id="358040"/>
    <lineage>
        <taxon>Eukaryota</taxon>
        <taxon>Metazoa</taxon>
        <taxon>Ecdysozoa</taxon>
        <taxon>Nematoda</taxon>
        <taxon>Chromadorea</taxon>
        <taxon>Rhabditida</taxon>
        <taxon>Rhabditina</taxon>
        <taxon>Diplogasteromorpha</taxon>
        <taxon>Diplogasteroidea</taxon>
        <taxon>Neodiplogasteridae</taxon>
        <taxon>Pristionchus</taxon>
    </lineage>
</organism>
<dbReference type="EMBL" id="BTSX01000005">
    <property type="protein sequence ID" value="GMT01729.1"/>
    <property type="molecule type" value="Genomic_DNA"/>
</dbReference>
<proteinExistence type="predicted"/>
<sequence length="139" mass="15404">LLVLSAVLCSIIAANPSAPRTFPCVVTNHYTPQEFVECDTQCYSITLFTHNARYTPQGKRIIRRGCAGKDDLLERARFELEHKIALIPTDCRNVGTGILRDDGEITLSQQCCTKAFCNVSSTAPFFLPLLIAIIACLFH</sequence>
<reference evidence="1" key="1">
    <citation type="submission" date="2023-10" db="EMBL/GenBank/DDBJ databases">
        <title>Genome assembly of Pristionchus species.</title>
        <authorList>
            <person name="Yoshida K."/>
            <person name="Sommer R.J."/>
        </authorList>
    </citation>
    <scope>NUCLEOTIDE SEQUENCE</scope>
    <source>
        <strain evidence="1">RS0144</strain>
    </source>
</reference>
<feature type="non-terminal residue" evidence="1">
    <location>
        <position position="1"/>
    </location>
</feature>
<keyword evidence="2" id="KW-1185">Reference proteome</keyword>
<dbReference type="AlphaFoldDB" id="A0AAV5U4E7"/>
<accession>A0AAV5U4E7</accession>
<comment type="caution">
    <text evidence="1">The sequence shown here is derived from an EMBL/GenBank/DDBJ whole genome shotgun (WGS) entry which is preliminary data.</text>
</comment>
<protein>
    <submittedName>
        <fullName evidence="1">Uncharacterized protein</fullName>
    </submittedName>
</protein>
<name>A0AAV5U4E7_9BILA</name>
<evidence type="ECO:0000313" key="1">
    <source>
        <dbReference type="EMBL" id="GMT01729.1"/>
    </source>
</evidence>
<gene>
    <name evidence="1" type="ORF">PENTCL1PPCAC_23903</name>
</gene>
<dbReference type="Proteomes" id="UP001432027">
    <property type="component" value="Unassembled WGS sequence"/>
</dbReference>